<dbReference type="Proteomes" id="UP000384354">
    <property type="component" value="Unassembled WGS sequence"/>
</dbReference>
<sequence>MTFYYAFDDGDSLMRLQDDGGLAYLNPNTGQWVEDNTLIGMMYNGDAEALDLDEAQDLAERVYPRTVLD</sequence>
<evidence type="ECO:0000313" key="2">
    <source>
        <dbReference type="Proteomes" id="UP000384354"/>
    </source>
</evidence>
<dbReference type="RefSeq" id="WP_150562908.1">
    <property type="nucleotide sequence ID" value="NZ_CABPSL010000004.1"/>
</dbReference>
<accession>A0A5E4TSJ9</accession>
<reference evidence="1 2" key="1">
    <citation type="submission" date="2019-08" db="EMBL/GenBank/DDBJ databases">
        <authorList>
            <person name="Peeters C."/>
        </authorList>
    </citation>
    <scope>NUCLEOTIDE SEQUENCE [LARGE SCALE GENOMIC DNA]</scope>
    <source>
        <strain evidence="1 2">LMG 31106</strain>
    </source>
</reference>
<protein>
    <submittedName>
        <fullName evidence="1">Uncharacterized protein</fullName>
    </submittedName>
</protein>
<evidence type="ECO:0000313" key="1">
    <source>
        <dbReference type="EMBL" id="VVD89019.1"/>
    </source>
</evidence>
<organism evidence="1 2">
    <name type="scientific">Pandoraea cepalis</name>
    <dbReference type="NCBI Taxonomy" id="2508294"/>
    <lineage>
        <taxon>Bacteria</taxon>
        <taxon>Pseudomonadati</taxon>
        <taxon>Pseudomonadota</taxon>
        <taxon>Betaproteobacteria</taxon>
        <taxon>Burkholderiales</taxon>
        <taxon>Burkholderiaceae</taxon>
        <taxon>Pandoraea</taxon>
    </lineage>
</organism>
<proteinExistence type="predicted"/>
<gene>
    <name evidence="1" type="ORF">PCE31106_01512</name>
</gene>
<dbReference type="AlphaFoldDB" id="A0A5E4TSJ9"/>
<dbReference type="EMBL" id="CABPSL010000004">
    <property type="protein sequence ID" value="VVD89019.1"/>
    <property type="molecule type" value="Genomic_DNA"/>
</dbReference>
<name>A0A5E4TSJ9_9BURK</name>